<dbReference type="STRING" id="1548.CSCA_3663"/>
<evidence type="ECO:0000256" key="5">
    <source>
        <dbReference type="SAM" id="SignalP"/>
    </source>
</evidence>
<dbReference type="Gene3D" id="3.40.190.10">
    <property type="entry name" value="Periplasmic binding protein-like II"/>
    <property type="match status" value="2"/>
</dbReference>
<evidence type="ECO:0000256" key="1">
    <source>
        <dbReference type="ARBA" id="ARBA00004196"/>
    </source>
</evidence>
<dbReference type="PROSITE" id="PS51257">
    <property type="entry name" value="PROKAR_LIPOPROTEIN"/>
    <property type="match status" value="1"/>
</dbReference>
<dbReference type="InterPro" id="IPR018313">
    <property type="entry name" value="SBP_3_CS"/>
</dbReference>
<dbReference type="RefSeq" id="WP_029162015.1">
    <property type="nucleotide sequence ID" value="NZ_CP009933.1"/>
</dbReference>
<comment type="subcellular location">
    <subcellularLocation>
        <location evidence="1">Cell envelope</location>
    </subcellularLocation>
</comment>
<accession>A0A0E3MAK0</accession>
<dbReference type="SMART" id="SM00062">
    <property type="entry name" value="PBPb"/>
    <property type="match status" value="1"/>
</dbReference>
<evidence type="ECO:0000259" key="6">
    <source>
        <dbReference type="SMART" id="SM00062"/>
    </source>
</evidence>
<evidence type="ECO:0000259" key="7">
    <source>
        <dbReference type="SMART" id="SM00079"/>
    </source>
</evidence>
<comment type="similarity">
    <text evidence="2 4">Belongs to the bacterial solute-binding protein 3 family.</text>
</comment>
<dbReference type="GO" id="GO:0016020">
    <property type="term" value="C:membrane"/>
    <property type="evidence" value="ECO:0007669"/>
    <property type="project" value="InterPro"/>
</dbReference>
<dbReference type="KEGG" id="csq:CSCA_3663"/>
<organism evidence="8 9">
    <name type="scientific">Clostridium scatologenes</name>
    <dbReference type="NCBI Taxonomy" id="1548"/>
    <lineage>
        <taxon>Bacteria</taxon>
        <taxon>Bacillati</taxon>
        <taxon>Bacillota</taxon>
        <taxon>Clostridia</taxon>
        <taxon>Eubacteriales</taxon>
        <taxon>Clostridiaceae</taxon>
        <taxon>Clostridium</taxon>
    </lineage>
</organism>
<evidence type="ECO:0000256" key="2">
    <source>
        <dbReference type="ARBA" id="ARBA00010333"/>
    </source>
</evidence>
<dbReference type="PANTHER" id="PTHR35936:SF34">
    <property type="entry name" value="ABC TRANSPORTER EXTRACELLULAR-BINDING PROTEIN YCKB-RELATED"/>
    <property type="match status" value="1"/>
</dbReference>
<evidence type="ECO:0000313" key="8">
    <source>
        <dbReference type="EMBL" id="AKA70788.1"/>
    </source>
</evidence>
<dbReference type="Proteomes" id="UP000033115">
    <property type="component" value="Chromosome"/>
</dbReference>
<keyword evidence="3 5" id="KW-0732">Signal</keyword>
<dbReference type="AlphaFoldDB" id="A0A0E3MAK0"/>
<evidence type="ECO:0000313" key="9">
    <source>
        <dbReference type="Proteomes" id="UP000033115"/>
    </source>
</evidence>
<dbReference type="Pfam" id="PF00497">
    <property type="entry name" value="SBP_bac_3"/>
    <property type="match status" value="1"/>
</dbReference>
<dbReference type="PROSITE" id="PS01039">
    <property type="entry name" value="SBP_BACTERIAL_3"/>
    <property type="match status" value="1"/>
</dbReference>
<dbReference type="GO" id="GO:0030313">
    <property type="term" value="C:cell envelope"/>
    <property type="evidence" value="ECO:0007669"/>
    <property type="project" value="UniProtKB-SubCell"/>
</dbReference>
<keyword evidence="9" id="KW-1185">Reference proteome</keyword>
<feature type="domain" description="Solute-binding protein family 3/N-terminal" evidence="6">
    <location>
        <begin position="48"/>
        <end position="270"/>
    </location>
</feature>
<feature type="chain" id="PRO_5038455857" evidence="5">
    <location>
        <begin position="23"/>
        <end position="275"/>
    </location>
</feature>
<name>A0A0E3MAK0_CLOSL</name>
<dbReference type="CDD" id="cd13530">
    <property type="entry name" value="PBP2_peptides_like"/>
    <property type="match status" value="1"/>
</dbReference>
<protein>
    <submittedName>
        <fullName evidence="8">Extracellular solute-binding protein family 3</fullName>
    </submittedName>
</protein>
<sequence length="275" mass="30117">MKSLKKAVVLMLSVIFVAALFAGCGKSSSGQSQSQGGNSLEKIKKAGVLKVGLEDSFPPMEFRDKQNELKGFDIDMANEIGKKLGVKTEFVCTDFNGIILALKSGKFDTIISGLSITDERKKEISFSDPYVMNSQIIVVKNGNTVVKSANDLKGKTVGVGLGTTSESVAAKMQGLKEVKKYDKTTEELQDLLIGRIDAVIVDEPVGRYYISEADKKGKYEVLSEKLTKEPMGIGFKNEDKELKDAVQKAIDELKKDGTFSKLSVKWFGTDIYNEK</sequence>
<evidence type="ECO:0000256" key="3">
    <source>
        <dbReference type="ARBA" id="ARBA00022729"/>
    </source>
</evidence>
<dbReference type="InterPro" id="IPR001320">
    <property type="entry name" value="Iontro_rcpt_C"/>
</dbReference>
<dbReference type="EMBL" id="CP009933">
    <property type="protein sequence ID" value="AKA70788.1"/>
    <property type="molecule type" value="Genomic_DNA"/>
</dbReference>
<evidence type="ECO:0000256" key="4">
    <source>
        <dbReference type="RuleBase" id="RU003744"/>
    </source>
</evidence>
<dbReference type="InterPro" id="IPR001638">
    <property type="entry name" value="Solute-binding_3/MltF_N"/>
</dbReference>
<reference evidence="8 9" key="1">
    <citation type="journal article" date="2015" name="J. Biotechnol.">
        <title>Complete genome sequence of a malodorant-producing acetogen, Clostridium scatologenes ATCC 25775(T).</title>
        <authorList>
            <person name="Zhu Z."/>
            <person name="Guo T."/>
            <person name="Zheng H."/>
            <person name="Song T."/>
            <person name="Ouyang P."/>
            <person name="Xie J."/>
        </authorList>
    </citation>
    <scope>NUCLEOTIDE SEQUENCE [LARGE SCALE GENOMIC DNA]</scope>
    <source>
        <strain evidence="8 9">ATCC 25775</strain>
    </source>
</reference>
<dbReference type="GO" id="GO:0015276">
    <property type="term" value="F:ligand-gated monoatomic ion channel activity"/>
    <property type="evidence" value="ECO:0007669"/>
    <property type="project" value="InterPro"/>
</dbReference>
<dbReference type="SMART" id="SM00079">
    <property type="entry name" value="PBPe"/>
    <property type="match status" value="1"/>
</dbReference>
<feature type="domain" description="Ionotropic glutamate receptor C-terminal" evidence="7">
    <location>
        <begin position="48"/>
        <end position="269"/>
    </location>
</feature>
<dbReference type="PANTHER" id="PTHR35936">
    <property type="entry name" value="MEMBRANE-BOUND LYTIC MUREIN TRANSGLYCOSYLASE F"/>
    <property type="match status" value="1"/>
</dbReference>
<dbReference type="HOGENOM" id="CLU_019602_18_2_9"/>
<proteinExistence type="inferred from homology"/>
<dbReference type="SUPFAM" id="SSF53850">
    <property type="entry name" value="Periplasmic binding protein-like II"/>
    <property type="match status" value="1"/>
</dbReference>
<feature type="signal peptide" evidence="5">
    <location>
        <begin position="1"/>
        <end position="22"/>
    </location>
</feature>
<gene>
    <name evidence="8" type="ORF">CSCA_3663</name>
</gene>